<keyword evidence="2" id="KW-1185">Reference proteome</keyword>
<sequence>MGVSHDYFRAVDAPAAVRVMDQPGGPAGRGSPWDALDGRGVDPHVVLARLVAIARGAEGRSRLLDATPVWPAGACPEHWEDLPADSPWVTGPWIEELDPAVRDALADVDNARLPDLAARWARIEEFQPPYGAVDEAALQAFLERLVQLARRARDAGERLYCWSCL</sequence>
<dbReference type="AlphaFoldDB" id="A0A368T955"/>
<proteinExistence type="predicted"/>
<evidence type="ECO:0000313" key="1">
    <source>
        <dbReference type="EMBL" id="RCV60951.1"/>
    </source>
</evidence>
<dbReference type="RefSeq" id="WP_114400696.1">
    <property type="nucleotide sequence ID" value="NZ_QEIM01000275.1"/>
</dbReference>
<gene>
    <name evidence="1" type="ORF">DEF24_05375</name>
</gene>
<protein>
    <recommendedName>
        <fullName evidence="3">DUF1877 domain-containing protein</fullName>
    </recommendedName>
</protein>
<dbReference type="OrthoDB" id="3537879at2"/>
<evidence type="ECO:0000313" key="2">
    <source>
        <dbReference type="Proteomes" id="UP000253318"/>
    </source>
</evidence>
<comment type="caution">
    <text evidence="1">The sequence shown here is derived from an EMBL/GenBank/DDBJ whole genome shotgun (WGS) entry which is preliminary data.</text>
</comment>
<accession>A0A368T955</accession>
<dbReference type="EMBL" id="QEIN01000027">
    <property type="protein sequence ID" value="RCV60951.1"/>
    <property type="molecule type" value="Genomic_DNA"/>
</dbReference>
<organism evidence="1 2">
    <name type="scientific">Marinitenerispora sediminis</name>
    <dbReference type="NCBI Taxonomy" id="1931232"/>
    <lineage>
        <taxon>Bacteria</taxon>
        <taxon>Bacillati</taxon>
        <taxon>Actinomycetota</taxon>
        <taxon>Actinomycetes</taxon>
        <taxon>Streptosporangiales</taxon>
        <taxon>Nocardiopsidaceae</taxon>
        <taxon>Marinitenerispora</taxon>
    </lineage>
</organism>
<reference evidence="1 2" key="1">
    <citation type="submission" date="2018-04" db="EMBL/GenBank/DDBJ databases">
        <title>Novel actinobacteria from marine sediment.</title>
        <authorList>
            <person name="Ng Z.Y."/>
            <person name="Tan G.Y.A."/>
        </authorList>
    </citation>
    <scope>NUCLEOTIDE SEQUENCE [LARGE SCALE GENOMIC DNA]</scope>
    <source>
        <strain evidence="1 2">TPS81</strain>
    </source>
</reference>
<name>A0A368T955_9ACTN</name>
<dbReference type="Proteomes" id="UP000253318">
    <property type="component" value="Unassembled WGS sequence"/>
</dbReference>
<evidence type="ECO:0008006" key="3">
    <source>
        <dbReference type="Google" id="ProtNLM"/>
    </source>
</evidence>